<dbReference type="KEGG" id="maur:BOH66_01635"/>
<reference evidence="10 11" key="1">
    <citation type="submission" date="2016-12" db="EMBL/GenBank/DDBJ databases">
        <title>Complete genome sequence of Microbacterium aurum KACC 15219.</title>
        <authorList>
            <person name="Jung Y."/>
            <person name="Shin J.-H."/>
            <person name="Lee Y.-J."/>
            <person name="Yi H."/>
            <person name="Bahn Y.-S."/>
            <person name="Kim J.F."/>
            <person name="Lee D.-W."/>
        </authorList>
    </citation>
    <scope>NUCLEOTIDE SEQUENCE [LARGE SCALE GENOMIC DNA]</scope>
    <source>
        <strain evidence="10 11">KACC 15219</strain>
    </source>
</reference>
<sequence length="136" mass="14877">MIVDSSALIAIIRKEPGYEQLVEILLAEEAIMASPVLVEARVVVTGYLGREGRRALDGLLARFHIEIVPFDEAQADAASDAYRDFGRGSGHTARLNLGDTYSFALAHVRDEPLLYAGDDFTRTGIRSALEELDELA</sequence>
<dbReference type="InterPro" id="IPR050556">
    <property type="entry name" value="Type_II_TA_system_RNase"/>
</dbReference>
<dbReference type="OrthoDB" id="32625at2"/>
<evidence type="ECO:0000313" key="11">
    <source>
        <dbReference type="Proteomes" id="UP000187185"/>
    </source>
</evidence>
<gene>
    <name evidence="8" type="primary">vapC</name>
    <name evidence="10" type="ORF">BOH66_01635</name>
</gene>
<evidence type="ECO:0000256" key="2">
    <source>
        <dbReference type="ARBA" id="ARBA00022649"/>
    </source>
</evidence>
<dbReference type="Proteomes" id="UP000187185">
    <property type="component" value="Chromosome"/>
</dbReference>
<dbReference type="GO" id="GO:0000287">
    <property type="term" value="F:magnesium ion binding"/>
    <property type="evidence" value="ECO:0007669"/>
    <property type="project" value="UniProtKB-UniRule"/>
</dbReference>
<dbReference type="HAMAP" id="MF_00265">
    <property type="entry name" value="VapC_Nob1"/>
    <property type="match status" value="1"/>
</dbReference>
<dbReference type="InterPro" id="IPR022907">
    <property type="entry name" value="VapC_family"/>
</dbReference>
<keyword evidence="8" id="KW-0800">Toxin</keyword>
<dbReference type="InterPro" id="IPR002716">
    <property type="entry name" value="PIN_dom"/>
</dbReference>
<organism evidence="10 11">
    <name type="scientific">Microbacterium aurum</name>
    <dbReference type="NCBI Taxonomy" id="36805"/>
    <lineage>
        <taxon>Bacteria</taxon>
        <taxon>Bacillati</taxon>
        <taxon>Actinomycetota</taxon>
        <taxon>Actinomycetes</taxon>
        <taxon>Micrococcales</taxon>
        <taxon>Microbacteriaceae</taxon>
        <taxon>Microbacterium</taxon>
    </lineage>
</organism>
<dbReference type="RefSeq" id="WP_076688696.1">
    <property type="nucleotide sequence ID" value="NZ_CAUSXO010000025.1"/>
</dbReference>
<dbReference type="CDD" id="cd09871">
    <property type="entry name" value="PIN_MtVapC28-VapC30-like"/>
    <property type="match status" value="1"/>
</dbReference>
<evidence type="ECO:0000256" key="4">
    <source>
        <dbReference type="ARBA" id="ARBA00022723"/>
    </source>
</evidence>
<protein>
    <recommendedName>
        <fullName evidence="8">Ribonuclease VapC</fullName>
        <shortName evidence="8">RNase VapC</shortName>
        <ecNumber evidence="8">3.1.-.-</ecNumber>
    </recommendedName>
    <alternativeName>
        <fullName evidence="8">Toxin VapC</fullName>
    </alternativeName>
</protein>
<dbReference type="AlphaFoldDB" id="A0A1P8U4X3"/>
<dbReference type="STRING" id="36805.BOH66_01635"/>
<evidence type="ECO:0000256" key="1">
    <source>
        <dbReference type="ARBA" id="ARBA00001946"/>
    </source>
</evidence>
<evidence type="ECO:0000256" key="7">
    <source>
        <dbReference type="ARBA" id="ARBA00038093"/>
    </source>
</evidence>
<keyword evidence="3 8" id="KW-0540">Nuclease</keyword>
<keyword evidence="4 8" id="KW-0479">Metal-binding</keyword>
<keyword evidence="11" id="KW-1185">Reference proteome</keyword>
<keyword evidence="6 8" id="KW-0460">Magnesium</keyword>
<keyword evidence="5 8" id="KW-0378">Hydrolase</keyword>
<name>A0A1P8U4X3_9MICO</name>
<dbReference type="Pfam" id="PF01850">
    <property type="entry name" value="PIN"/>
    <property type="match status" value="1"/>
</dbReference>
<proteinExistence type="inferred from homology"/>
<evidence type="ECO:0000256" key="5">
    <source>
        <dbReference type="ARBA" id="ARBA00022801"/>
    </source>
</evidence>
<evidence type="ECO:0000256" key="6">
    <source>
        <dbReference type="ARBA" id="ARBA00022842"/>
    </source>
</evidence>
<dbReference type="Gene3D" id="3.40.50.1010">
    <property type="entry name" value="5'-nuclease"/>
    <property type="match status" value="1"/>
</dbReference>
<dbReference type="GO" id="GO:0090729">
    <property type="term" value="F:toxin activity"/>
    <property type="evidence" value="ECO:0007669"/>
    <property type="project" value="UniProtKB-KW"/>
</dbReference>
<dbReference type="EC" id="3.1.-.-" evidence="8"/>
<evidence type="ECO:0000256" key="3">
    <source>
        <dbReference type="ARBA" id="ARBA00022722"/>
    </source>
</evidence>
<accession>A0A1P8U4X3</accession>
<comment type="cofactor">
    <cofactor evidence="1 8">
        <name>Mg(2+)</name>
        <dbReference type="ChEBI" id="CHEBI:18420"/>
    </cofactor>
</comment>
<comment type="function">
    <text evidence="8">Toxic component of a toxin-antitoxin (TA) system. An RNase.</text>
</comment>
<evidence type="ECO:0000259" key="9">
    <source>
        <dbReference type="Pfam" id="PF01850"/>
    </source>
</evidence>
<evidence type="ECO:0000256" key="8">
    <source>
        <dbReference type="HAMAP-Rule" id="MF_00265"/>
    </source>
</evidence>
<comment type="similarity">
    <text evidence="7 8">Belongs to the PINc/VapC protein family.</text>
</comment>
<evidence type="ECO:0000313" key="10">
    <source>
        <dbReference type="EMBL" id="APZ33143.1"/>
    </source>
</evidence>
<keyword evidence="2 8" id="KW-1277">Toxin-antitoxin system</keyword>
<feature type="binding site" evidence="8">
    <location>
        <position position="4"/>
    </location>
    <ligand>
        <name>Mg(2+)</name>
        <dbReference type="ChEBI" id="CHEBI:18420"/>
    </ligand>
</feature>
<dbReference type="PANTHER" id="PTHR33653">
    <property type="entry name" value="RIBONUCLEASE VAPC2"/>
    <property type="match status" value="1"/>
</dbReference>
<dbReference type="GO" id="GO:0016787">
    <property type="term" value="F:hydrolase activity"/>
    <property type="evidence" value="ECO:0007669"/>
    <property type="project" value="UniProtKB-KW"/>
</dbReference>
<dbReference type="SUPFAM" id="SSF88723">
    <property type="entry name" value="PIN domain-like"/>
    <property type="match status" value="1"/>
</dbReference>
<dbReference type="PANTHER" id="PTHR33653:SF1">
    <property type="entry name" value="RIBONUCLEASE VAPC2"/>
    <property type="match status" value="1"/>
</dbReference>
<feature type="binding site" evidence="8">
    <location>
        <position position="99"/>
    </location>
    <ligand>
        <name>Mg(2+)</name>
        <dbReference type="ChEBI" id="CHEBI:18420"/>
    </ligand>
</feature>
<dbReference type="EMBL" id="CP018762">
    <property type="protein sequence ID" value="APZ33143.1"/>
    <property type="molecule type" value="Genomic_DNA"/>
</dbReference>
<dbReference type="GO" id="GO:0004540">
    <property type="term" value="F:RNA nuclease activity"/>
    <property type="evidence" value="ECO:0007669"/>
    <property type="project" value="InterPro"/>
</dbReference>
<feature type="domain" description="PIN" evidence="9">
    <location>
        <begin position="1"/>
        <end position="124"/>
    </location>
</feature>
<dbReference type="InterPro" id="IPR029060">
    <property type="entry name" value="PIN-like_dom_sf"/>
</dbReference>